<evidence type="ECO:0000313" key="10">
    <source>
        <dbReference type="Proteomes" id="UP000295680"/>
    </source>
</evidence>
<dbReference type="GO" id="GO:0004181">
    <property type="term" value="F:metallocarboxypeptidase activity"/>
    <property type="evidence" value="ECO:0007669"/>
    <property type="project" value="InterPro"/>
</dbReference>
<keyword evidence="10" id="KW-1185">Reference proteome</keyword>
<dbReference type="Gene3D" id="2.60.120.380">
    <property type="match status" value="1"/>
</dbReference>
<dbReference type="InterPro" id="IPR000834">
    <property type="entry name" value="Peptidase_M14"/>
</dbReference>
<evidence type="ECO:0000313" key="9">
    <source>
        <dbReference type="EMBL" id="TCO46711.1"/>
    </source>
</evidence>
<dbReference type="EMBL" id="SLWS01000018">
    <property type="protein sequence ID" value="TCO46711.1"/>
    <property type="molecule type" value="Genomic_DNA"/>
</dbReference>
<evidence type="ECO:0000256" key="1">
    <source>
        <dbReference type="ARBA" id="ARBA00001947"/>
    </source>
</evidence>
<dbReference type="GO" id="GO:0008270">
    <property type="term" value="F:zinc ion binding"/>
    <property type="evidence" value="ECO:0007669"/>
    <property type="project" value="InterPro"/>
</dbReference>
<comment type="cofactor">
    <cofactor evidence="1">
        <name>Zn(2+)</name>
        <dbReference type="ChEBI" id="CHEBI:29105"/>
    </cofactor>
</comment>
<dbReference type="GO" id="GO:0006508">
    <property type="term" value="P:proteolysis"/>
    <property type="evidence" value="ECO:0007669"/>
    <property type="project" value="UniProtKB-KW"/>
</dbReference>
<dbReference type="PANTHER" id="PTHR11705:SF143">
    <property type="entry name" value="SLL0236 PROTEIN"/>
    <property type="match status" value="1"/>
</dbReference>
<protein>
    <submittedName>
        <fullName evidence="9">Murein tripeptide amidase MpaA</fullName>
    </submittedName>
</protein>
<sequence length="832" mass="89341">MGSRLRSAVIARSGVALGAAGLVVFGLTVPAATAADNVLRADQAVTRACYSSLLPRNARGADQREITSTVDGLIQARLAPQSGAEGDWDLAVFDKATGGVVAGSSAFRSRELAESFVKKGQQLVVQACRYAGSARTVTLGVDFLALTKQGTPTGTAAPAAERAEMVRVETPERKDKQHLLGLGLDVTEKADATGVDVVLANDADRKTLRDSGLKFNTVDPDLSRTSRDNAAKDVAYAQKTPASALPSGRTTYRHLYEYEYELKELARKNPNLVRAFTAAEPTIEGRDVVGIEIATDVNNLADGKAIDFVMGVHHAREWPAGEHAIEWAYELVNGYRADPSIRSLVGKTRNIIVPIVNPDGFSISREAEPKGDFSRFDYEMKRKTCEPADSPPQFRTGVCMANPGGAQRGTDPNRNYAGFWGGNGAGLNWNSETFRGSQPFSEPETRNIRDIVSKRQVTNLITLHTFSGLVLRPPGVADVRPPLDEPTFKALGDKLASRNGYTSEPSWGLYDTTGTTEDWSYWATGGYGFTFEIGTVAFHPPYQDGVVAEYTGVAPALGAGKGGNRQAFLDMLANTADPAAHSTLIGSAPRGYQLKLHKTFQTPTSPVLQPDGTTKPPIYVTDTLDSTFAPTGGRFAWSVNPSTRPYVAGRYGRDPQGPHQAGVDLVNPPGVPAENTSYPSNPVAESMPFTVKGLPEVDNGRVDVSVQWASSNDDWDLFIFNSAGQLVGQSASGGTNSERATLFDPPPGNYTAVMVDFDQADPAHPDDWAGRVDFASPLPTTYGPKEAYTLTCSDRIGRTVGMTDVFVDRGQTIDVGEVCSTRGNKQPHRLVN</sequence>
<gene>
    <name evidence="9" type="ORF">EV192_118106</name>
</gene>
<dbReference type="AlphaFoldDB" id="A0A4R2IN62"/>
<comment type="similarity">
    <text evidence="2 7">Belongs to the peptidase M14 family.</text>
</comment>
<dbReference type="Proteomes" id="UP000295680">
    <property type="component" value="Unassembled WGS sequence"/>
</dbReference>
<evidence type="ECO:0000256" key="5">
    <source>
        <dbReference type="ARBA" id="ARBA00022833"/>
    </source>
</evidence>
<evidence type="ECO:0000256" key="6">
    <source>
        <dbReference type="ARBA" id="ARBA00023049"/>
    </source>
</evidence>
<feature type="active site" description="Proton donor/acceptor" evidence="7">
    <location>
        <position position="532"/>
    </location>
</feature>
<dbReference type="SUPFAM" id="SSF53187">
    <property type="entry name" value="Zn-dependent exopeptidases"/>
    <property type="match status" value="1"/>
</dbReference>
<dbReference type="Gene3D" id="3.40.630.10">
    <property type="entry name" value="Zn peptidases"/>
    <property type="match status" value="1"/>
</dbReference>
<proteinExistence type="inferred from homology"/>
<evidence type="ECO:0000256" key="4">
    <source>
        <dbReference type="ARBA" id="ARBA00022801"/>
    </source>
</evidence>
<dbReference type="PANTHER" id="PTHR11705">
    <property type="entry name" value="PROTEASE FAMILY M14 CARBOXYPEPTIDASE A,B"/>
    <property type="match status" value="1"/>
</dbReference>
<dbReference type="GO" id="GO:0005615">
    <property type="term" value="C:extracellular space"/>
    <property type="evidence" value="ECO:0007669"/>
    <property type="project" value="TreeGrafter"/>
</dbReference>
<organism evidence="9 10">
    <name type="scientific">Actinocrispum wychmicini</name>
    <dbReference type="NCBI Taxonomy" id="1213861"/>
    <lineage>
        <taxon>Bacteria</taxon>
        <taxon>Bacillati</taxon>
        <taxon>Actinomycetota</taxon>
        <taxon>Actinomycetes</taxon>
        <taxon>Pseudonocardiales</taxon>
        <taxon>Pseudonocardiaceae</taxon>
        <taxon>Actinocrispum</taxon>
    </lineage>
</organism>
<dbReference type="Pfam" id="PF00246">
    <property type="entry name" value="Peptidase_M14"/>
    <property type="match status" value="1"/>
</dbReference>
<dbReference type="SMART" id="SM00631">
    <property type="entry name" value="Zn_pept"/>
    <property type="match status" value="1"/>
</dbReference>
<evidence type="ECO:0000256" key="7">
    <source>
        <dbReference type="PROSITE-ProRule" id="PRU01379"/>
    </source>
</evidence>
<keyword evidence="4" id="KW-0378">Hydrolase</keyword>
<evidence type="ECO:0000256" key="2">
    <source>
        <dbReference type="ARBA" id="ARBA00005988"/>
    </source>
</evidence>
<feature type="domain" description="Peptidase M14" evidence="8">
    <location>
        <begin position="251"/>
        <end position="563"/>
    </location>
</feature>
<comment type="caution">
    <text evidence="9">The sequence shown here is derived from an EMBL/GenBank/DDBJ whole genome shotgun (WGS) entry which is preliminary data.</text>
</comment>
<keyword evidence="6" id="KW-0482">Metalloprotease</keyword>
<keyword evidence="3" id="KW-0645">Protease</keyword>
<dbReference type="OrthoDB" id="5240362at2"/>
<keyword evidence="5" id="KW-0862">Zinc</keyword>
<name>A0A4R2IN62_9PSEU</name>
<evidence type="ECO:0000259" key="8">
    <source>
        <dbReference type="PROSITE" id="PS52035"/>
    </source>
</evidence>
<evidence type="ECO:0000256" key="3">
    <source>
        <dbReference type="ARBA" id="ARBA00022670"/>
    </source>
</evidence>
<reference evidence="9 10" key="1">
    <citation type="submission" date="2019-03" db="EMBL/GenBank/DDBJ databases">
        <title>Genomic Encyclopedia of Type Strains, Phase IV (KMG-IV): sequencing the most valuable type-strain genomes for metagenomic binning, comparative biology and taxonomic classification.</title>
        <authorList>
            <person name="Goeker M."/>
        </authorList>
    </citation>
    <scope>NUCLEOTIDE SEQUENCE [LARGE SCALE GENOMIC DNA]</scope>
    <source>
        <strain evidence="9 10">DSM 45934</strain>
    </source>
</reference>
<dbReference type="PROSITE" id="PS52035">
    <property type="entry name" value="PEPTIDASE_M14"/>
    <property type="match status" value="1"/>
</dbReference>
<accession>A0A4R2IN62</accession>
<dbReference type="RefSeq" id="WP_132125833.1">
    <property type="nucleotide sequence ID" value="NZ_SLWS01000018.1"/>
</dbReference>